<evidence type="ECO:0000313" key="2">
    <source>
        <dbReference type="EMBL" id="MFC4595429.1"/>
    </source>
</evidence>
<protein>
    <submittedName>
        <fullName evidence="2">C-type cytochrome</fullName>
    </submittedName>
</protein>
<dbReference type="InterPro" id="IPR010980">
    <property type="entry name" value="Cyt_c/b562"/>
</dbReference>
<dbReference type="Proteomes" id="UP001595957">
    <property type="component" value="Unassembled WGS sequence"/>
</dbReference>
<reference evidence="3" key="1">
    <citation type="journal article" date="2019" name="Int. J. Syst. Evol. Microbiol.">
        <title>The Global Catalogue of Microorganisms (GCM) 10K type strain sequencing project: providing services to taxonomists for standard genome sequencing and annotation.</title>
        <authorList>
            <consortium name="The Broad Institute Genomics Platform"/>
            <consortium name="The Broad Institute Genome Sequencing Center for Infectious Disease"/>
            <person name="Wu L."/>
            <person name="Ma J."/>
        </authorList>
    </citation>
    <scope>NUCLEOTIDE SEQUENCE [LARGE SCALE GENOMIC DNA]</scope>
    <source>
        <strain evidence="3">NBRC 103632</strain>
    </source>
</reference>
<proteinExistence type="predicted"/>
<keyword evidence="1" id="KW-0812">Transmembrane</keyword>
<dbReference type="PROSITE" id="PS51009">
    <property type="entry name" value="CYTCII"/>
    <property type="match status" value="1"/>
</dbReference>
<keyword evidence="1" id="KW-1133">Transmembrane helix</keyword>
<keyword evidence="3" id="KW-1185">Reference proteome</keyword>
<organism evidence="2 3">
    <name type="scientific">Sphingobium tyrosinilyticum</name>
    <dbReference type="NCBI Taxonomy" id="2715436"/>
    <lineage>
        <taxon>Bacteria</taxon>
        <taxon>Pseudomonadati</taxon>
        <taxon>Pseudomonadota</taxon>
        <taxon>Alphaproteobacteria</taxon>
        <taxon>Sphingomonadales</taxon>
        <taxon>Sphingomonadaceae</taxon>
        <taxon>Sphingobium</taxon>
    </lineage>
</organism>
<feature type="transmembrane region" description="Helical" evidence="1">
    <location>
        <begin position="31"/>
        <end position="52"/>
    </location>
</feature>
<sequence length="181" mass="19221">MVPKPSDAYRPDEALADRQDVFREDEVKMKLPYSTAFVVLGMLASYAAYAAAPAVTNAIKARQASYKEIGGAFKSINDELKSGAPDMNSVKPLARDIAARAALLPKYFPKGSGPEAGLKTRAKPEIWKDNAAFVKLQGDMITAARALDAAAASGNVAGLSAARNTLGGTCKSCHDRFRAEL</sequence>
<dbReference type="InterPro" id="IPR015984">
    <property type="entry name" value="Cyt_c_prime_subgr"/>
</dbReference>
<evidence type="ECO:0000256" key="1">
    <source>
        <dbReference type="SAM" id="Phobius"/>
    </source>
</evidence>
<dbReference type="RefSeq" id="WP_082919693.1">
    <property type="nucleotide sequence ID" value="NZ_JBHSFZ010000031.1"/>
</dbReference>
<dbReference type="EMBL" id="JBHSFZ010000031">
    <property type="protein sequence ID" value="MFC4595429.1"/>
    <property type="molecule type" value="Genomic_DNA"/>
</dbReference>
<accession>A0ABV9F2Q0</accession>
<dbReference type="PRINTS" id="PR00608">
    <property type="entry name" value="CYTCHROMECII"/>
</dbReference>
<keyword evidence="1" id="KW-0472">Membrane</keyword>
<dbReference type="InterPro" id="IPR002321">
    <property type="entry name" value="Cyt_c_II"/>
</dbReference>
<dbReference type="Gene3D" id="1.20.120.10">
    <property type="entry name" value="Cytochrome c/b562"/>
    <property type="match status" value="1"/>
</dbReference>
<name>A0ABV9F2Q0_9SPHN</name>
<evidence type="ECO:0000313" key="3">
    <source>
        <dbReference type="Proteomes" id="UP001595957"/>
    </source>
</evidence>
<dbReference type="SUPFAM" id="SSF47175">
    <property type="entry name" value="Cytochromes"/>
    <property type="match status" value="1"/>
</dbReference>
<gene>
    <name evidence="2" type="ORF">ACFO3E_14675</name>
</gene>
<comment type="caution">
    <text evidence="2">The sequence shown here is derived from an EMBL/GenBank/DDBJ whole genome shotgun (WGS) entry which is preliminary data.</text>
</comment>
<dbReference type="Pfam" id="PF01322">
    <property type="entry name" value="Cytochrom_C_2"/>
    <property type="match status" value="1"/>
</dbReference>